<evidence type="ECO:0000313" key="1">
    <source>
        <dbReference type="EMBL" id="GIY04629.1"/>
    </source>
</evidence>
<organism evidence="1 2">
    <name type="scientific">Caerostris extrusa</name>
    <name type="common">Bark spider</name>
    <name type="synonym">Caerostris bankana</name>
    <dbReference type="NCBI Taxonomy" id="172846"/>
    <lineage>
        <taxon>Eukaryota</taxon>
        <taxon>Metazoa</taxon>
        <taxon>Ecdysozoa</taxon>
        <taxon>Arthropoda</taxon>
        <taxon>Chelicerata</taxon>
        <taxon>Arachnida</taxon>
        <taxon>Araneae</taxon>
        <taxon>Araneomorphae</taxon>
        <taxon>Entelegynae</taxon>
        <taxon>Araneoidea</taxon>
        <taxon>Araneidae</taxon>
        <taxon>Caerostris</taxon>
    </lineage>
</organism>
<sequence>MITMPECTNDRNCFCRFVCIIHQFVIGRAGFRPLIKCSPVRPVVISDRDTIILPPTSLRGFGGFEWRDIFASNIHPCDETLNVVEMLLMVNCYEEKLLSHYTLFCYVYPQRWDV</sequence>
<accession>A0AAV4Q8H7</accession>
<proteinExistence type="predicted"/>
<reference evidence="1 2" key="1">
    <citation type="submission" date="2021-06" db="EMBL/GenBank/DDBJ databases">
        <title>Caerostris extrusa draft genome.</title>
        <authorList>
            <person name="Kono N."/>
            <person name="Arakawa K."/>
        </authorList>
    </citation>
    <scope>NUCLEOTIDE SEQUENCE [LARGE SCALE GENOMIC DNA]</scope>
</reference>
<protein>
    <submittedName>
        <fullName evidence="1">Uncharacterized protein</fullName>
    </submittedName>
</protein>
<evidence type="ECO:0000313" key="2">
    <source>
        <dbReference type="Proteomes" id="UP001054945"/>
    </source>
</evidence>
<gene>
    <name evidence="1" type="ORF">CEXT_542811</name>
</gene>
<dbReference type="AlphaFoldDB" id="A0AAV4Q8H7"/>
<dbReference type="EMBL" id="BPLR01005738">
    <property type="protein sequence ID" value="GIY04629.1"/>
    <property type="molecule type" value="Genomic_DNA"/>
</dbReference>
<dbReference type="Proteomes" id="UP001054945">
    <property type="component" value="Unassembled WGS sequence"/>
</dbReference>
<comment type="caution">
    <text evidence="1">The sequence shown here is derived from an EMBL/GenBank/DDBJ whole genome shotgun (WGS) entry which is preliminary data.</text>
</comment>
<name>A0AAV4Q8H7_CAEEX</name>
<keyword evidence="2" id="KW-1185">Reference proteome</keyword>